<dbReference type="Proteomes" id="UP000008698">
    <property type="component" value="Unassembled WGS sequence"/>
</dbReference>
<dbReference type="Gene3D" id="3.40.605.10">
    <property type="entry name" value="Aldehyde Dehydrogenase, Chain A, domain 1"/>
    <property type="match status" value="1"/>
</dbReference>
<evidence type="ECO:0000313" key="3">
    <source>
        <dbReference type="Proteomes" id="UP000008698"/>
    </source>
</evidence>
<dbReference type="HOGENOM" id="CLU_1950453_0_0_1"/>
<dbReference type="KEGG" id="val:VDBG_03061"/>
<dbReference type="SUPFAM" id="SSF53720">
    <property type="entry name" value="ALDH-like"/>
    <property type="match status" value="1"/>
</dbReference>
<dbReference type="STRING" id="526221.C9SCY7"/>
<protein>
    <submittedName>
        <fullName evidence="2">Predicted protein</fullName>
    </submittedName>
</protein>
<feature type="compositionally biased region" description="Polar residues" evidence="1">
    <location>
        <begin position="97"/>
        <end position="109"/>
    </location>
</feature>
<dbReference type="GeneID" id="9533072"/>
<dbReference type="InterPro" id="IPR016162">
    <property type="entry name" value="Ald_DH_N"/>
</dbReference>
<dbReference type="EMBL" id="DS985216">
    <property type="protein sequence ID" value="EEY16952.1"/>
    <property type="molecule type" value="Genomic_DNA"/>
</dbReference>
<dbReference type="RefSeq" id="XP_003006922.1">
    <property type="nucleotide sequence ID" value="XM_003006876.1"/>
</dbReference>
<gene>
    <name evidence="2" type="ORF">VDBG_03061</name>
</gene>
<organism evidence="3">
    <name type="scientific">Verticillium alfalfae (strain VaMs.102 / ATCC MYA-4576 / FGSC 10136)</name>
    <name type="common">Verticillium wilt of alfalfa</name>
    <name type="synonym">Verticillium albo-atrum</name>
    <dbReference type="NCBI Taxonomy" id="526221"/>
    <lineage>
        <taxon>Eukaryota</taxon>
        <taxon>Fungi</taxon>
        <taxon>Dikarya</taxon>
        <taxon>Ascomycota</taxon>
        <taxon>Pezizomycotina</taxon>
        <taxon>Sordariomycetes</taxon>
        <taxon>Hypocreomycetidae</taxon>
        <taxon>Glomerellales</taxon>
        <taxon>Plectosphaerellaceae</taxon>
        <taxon>Verticillium</taxon>
    </lineage>
</organism>
<keyword evidence="3" id="KW-1185">Reference proteome</keyword>
<reference evidence="3" key="1">
    <citation type="journal article" date="2011" name="PLoS Pathog.">
        <title>Comparative genomics yields insights into niche adaptation of plant vascular wilt pathogens.</title>
        <authorList>
            <person name="Klosterman S.J."/>
            <person name="Subbarao K.V."/>
            <person name="Kang S."/>
            <person name="Veronese P."/>
            <person name="Gold S.E."/>
            <person name="Thomma B.P.H.J."/>
            <person name="Chen Z."/>
            <person name="Henrissat B."/>
            <person name="Lee Y.-H."/>
            <person name="Park J."/>
            <person name="Garcia-Pedrajas M.D."/>
            <person name="Barbara D.J."/>
            <person name="Anchieta A."/>
            <person name="de Jonge R."/>
            <person name="Santhanam P."/>
            <person name="Maruthachalam K."/>
            <person name="Atallah Z."/>
            <person name="Amyotte S.G."/>
            <person name="Paz Z."/>
            <person name="Inderbitzin P."/>
            <person name="Hayes R.J."/>
            <person name="Heiman D.I."/>
            <person name="Young S."/>
            <person name="Zeng Q."/>
            <person name="Engels R."/>
            <person name="Galagan J."/>
            <person name="Cuomo C.A."/>
            <person name="Dobinson K.F."/>
            <person name="Ma L.-J."/>
        </authorList>
    </citation>
    <scope>NUCLEOTIDE SEQUENCE [LARGE SCALE GENOMIC DNA]</scope>
    <source>
        <strain evidence="3">VaMs.102 / ATCC MYA-4576 / FGSC 10136</strain>
    </source>
</reference>
<dbReference type="GO" id="GO:0016491">
    <property type="term" value="F:oxidoreductase activity"/>
    <property type="evidence" value="ECO:0007669"/>
    <property type="project" value="InterPro"/>
</dbReference>
<proteinExistence type="predicted"/>
<dbReference type="InterPro" id="IPR016161">
    <property type="entry name" value="Ald_DH/histidinol_DH"/>
</dbReference>
<name>C9SCY7_VERA1</name>
<dbReference type="AlphaFoldDB" id="C9SCY7"/>
<evidence type="ECO:0000313" key="2">
    <source>
        <dbReference type="EMBL" id="EEY16952.1"/>
    </source>
</evidence>
<evidence type="ECO:0000256" key="1">
    <source>
        <dbReference type="SAM" id="MobiDB-lite"/>
    </source>
</evidence>
<sequence>MSDAHEEPLYPSLAFPNSKHATLPKSWWNFENFANVVDGQLKSTEGTRTGINPATLEPLAPVPVSSPADVDAAVEAAAGVPLCGPRRRSRSAARASTSMPTSWPSSQNEFAALPHPRSRAKPCGGSKKF</sequence>
<feature type="region of interest" description="Disordered" evidence="1">
    <location>
        <begin position="84"/>
        <end position="129"/>
    </location>
</feature>
<accession>C9SCY7</accession>